<dbReference type="Pfam" id="PF13280">
    <property type="entry name" value="WYL"/>
    <property type="match status" value="1"/>
</dbReference>
<keyword evidence="5" id="KW-1185">Reference proteome</keyword>
<name>A0ABS3VKK9_MICEH</name>
<protein>
    <recommendedName>
        <fullName evidence="6">Helicase conserved C-terminal domain-containing protein</fullName>
    </recommendedName>
</protein>
<dbReference type="EMBL" id="WVUH01000013">
    <property type="protein sequence ID" value="MBO4205062.1"/>
    <property type="molecule type" value="Genomic_DNA"/>
</dbReference>
<sequence>MTTSLADQLRTLSDDALAALLRLRPDLVVPVPADVSALALRAQSRVSVARALDGLDQFTLRILDAARLTREPADGPTSVRAVLDLAGGTDPAAVRAALDRLRALFLLHGPADALRVVPGVDEVSPPYPAGLGRPAAELDPGTAALCADPARLRRTVLAAPPAARKILDRLAAGPPVGTLPPGALRAVPAGAEGDLPADEVNGGAPTGSPVRWLVDQGLLVVISDAGGTGEAAVELPRELGLLLRRETGPLGPLHPQPPVPDSPAREPKAADSAGAGQALELVRHAEALLEALAVEPAPVLRSGGIGVRDLRRLARTVGVDEPTTALLLETMYAAGLAGELDLPGATTTRTGADQQVLPTAGYELWRAGSLARRWEQLIRAWLTMTRQVGLVGQRDDRDRPINALAPEAERAAAPAARRAVLTVLADLPAGTAPGADEVLALLDWRSPRRSRGREAAHREVLVEAARLGVTGLGALTSYGRLLLADLAAADARAAASTDDPLGIRPEADAGPGEASTAVRALDALLPTPVDHFLVQADLSVVVPGPPEPTLAAELDAVTEPESAGGASVHRVTPASVRRALDAGYSADDLHGLFRRRSRTPVPQALTYLVDDMARRHGGLRVGSAGAYLRSDDEGLLTEVLADRRLESLGLRRLAPTVLVTAFQVGRMLNALRDAGYAPVPEDASGAAVLTRPKARRAPARVSVATRVVDPSTTPQLSTPRLLGIVEQIRRGDAAARAARRVPETVRGATGPSGAGSMHDHTQALAVLQQAVRDKLKVWVGYVDAHGATASRLVRPVSIGAGYLRAEDERTEMLHTFALHRITAAVLDE</sequence>
<dbReference type="InterPro" id="IPR026881">
    <property type="entry name" value="WYL_dom"/>
</dbReference>
<dbReference type="RefSeq" id="WP_208811246.1">
    <property type="nucleotide sequence ID" value="NZ_WVUH01000013.1"/>
</dbReference>
<evidence type="ECO:0000259" key="3">
    <source>
        <dbReference type="Pfam" id="PF13625"/>
    </source>
</evidence>
<feature type="compositionally biased region" description="Pro residues" evidence="1">
    <location>
        <begin position="252"/>
        <end position="261"/>
    </location>
</feature>
<evidence type="ECO:0000259" key="2">
    <source>
        <dbReference type="Pfam" id="PF13280"/>
    </source>
</evidence>
<feature type="domain" description="Helicase XPB/Ssl2 N-terminal" evidence="3">
    <location>
        <begin position="532"/>
        <end position="654"/>
    </location>
</feature>
<dbReference type="InterPro" id="IPR032830">
    <property type="entry name" value="XPB/Ssl2_N"/>
</dbReference>
<evidence type="ECO:0000313" key="5">
    <source>
        <dbReference type="Proteomes" id="UP000823521"/>
    </source>
</evidence>
<evidence type="ECO:0008006" key="6">
    <source>
        <dbReference type="Google" id="ProtNLM"/>
    </source>
</evidence>
<gene>
    <name evidence="4" type="ORF">GSF22_03420</name>
</gene>
<feature type="region of interest" description="Disordered" evidence="1">
    <location>
        <begin position="181"/>
        <end position="204"/>
    </location>
</feature>
<accession>A0ABS3VKK9</accession>
<feature type="region of interest" description="Disordered" evidence="1">
    <location>
        <begin position="247"/>
        <end position="274"/>
    </location>
</feature>
<comment type="caution">
    <text evidence="4">The sequence shown here is derived from an EMBL/GenBank/DDBJ whole genome shotgun (WGS) entry which is preliminary data.</text>
</comment>
<organism evidence="4 5">
    <name type="scientific">Micromonospora echinofusca</name>
    <dbReference type="NCBI Taxonomy" id="47858"/>
    <lineage>
        <taxon>Bacteria</taxon>
        <taxon>Bacillati</taxon>
        <taxon>Actinomycetota</taxon>
        <taxon>Actinomycetes</taxon>
        <taxon>Micromonosporales</taxon>
        <taxon>Micromonosporaceae</taxon>
        <taxon>Micromonospora</taxon>
    </lineage>
</organism>
<dbReference type="Pfam" id="PF13625">
    <property type="entry name" value="Helicase_C_3"/>
    <property type="match status" value="1"/>
</dbReference>
<feature type="region of interest" description="Disordered" evidence="1">
    <location>
        <begin position="738"/>
        <end position="757"/>
    </location>
</feature>
<evidence type="ECO:0000256" key="1">
    <source>
        <dbReference type="SAM" id="MobiDB-lite"/>
    </source>
</evidence>
<feature type="domain" description="WYL" evidence="2">
    <location>
        <begin position="763"/>
        <end position="824"/>
    </location>
</feature>
<proteinExistence type="predicted"/>
<reference evidence="4 5" key="1">
    <citation type="submission" date="2019-12" db="EMBL/GenBank/DDBJ databases">
        <title>Whole genome sequencing of endophytic Actinobacterium Micromonospora sp. MPMI6T.</title>
        <authorList>
            <person name="Evv R."/>
            <person name="Podile A.R."/>
        </authorList>
    </citation>
    <scope>NUCLEOTIDE SEQUENCE [LARGE SCALE GENOMIC DNA]</scope>
    <source>
        <strain evidence="4 5">MPMI6</strain>
    </source>
</reference>
<evidence type="ECO:0000313" key="4">
    <source>
        <dbReference type="EMBL" id="MBO4205062.1"/>
    </source>
</evidence>
<dbReference type="PROSITE" id="PS52050">
    <property type="entry name" value="WYL"/>
    <property type="match status" value="1"/>
</dbReference>
<dbReference type="Proteomes" id="UP000823521">
    <property type="component" value="Unassembled WGS sequence"/>
</dbReference>
<feature type="region of interest" description="Disordered" evidence="1">
    <location>
        <begin position="495"/>
        <end position="515"/>
    </location>
</feature>